<sequence length="60" mass="6178">MEDLAGKVVLITGSSAGIGAGIAVHFARLKVRGLSLTGRDDVKLQGVVKQCREAGLQDGD</sequence>
<evidence type="ECO:0000313" key="2">
    <source>
        <dbReference type="EMBL" id="KAK7500201.1"/>
    </source>
</evidence>
<accession>A0ABD0LKX9</accession>
<dbReference type="PANTHER" id="PTHR43975">
    <property type="entry name" value="ZGC:101858"/>
    <property type="match status" value="1"/>
</dbReference>
<keyword evidence="3" id="KW-1185">Reference proteome</keyword>
<keyword evidence="1" id="KW-0812">Transmembrane</keyword>
<proteinExistence type="predicted"/>
<organism evidence="2 3">
    <name type="scientific">Batillaria attramentaria</name>
    <dbReference type="NCBI Taxonomy" id="370345"/>
    <lineage>
        <taxon>Eukaryota</taxon>
        <taxon>Metazoa</taxon>
        <taxon>Spiralia</taxon>
        <taxon>Lophotrochozoa</taxon>
        <taxon>Mollusca</taxon>
        <taxon>Gastropoda</taxon>
        <taxon>Caenogastropoda</taxon>
        <taxon>Sorbeoconcha</taxon>
        <taxon>Cerithioidea</taxon>
        <taxon>Batillariidae</taxon>
        <taxon>Batillaria</taxon>
    </lineage>
</organism>
<dbReference type="Gene3D" id="3.40.50.720">
    <property type="entry name" value="NAD(P)-binding Rossmann-like Domain"/>
    <property type="match status" value="1"/>
</dbReference>
<protein>
    <submittedName>
        <fullName evidence="2">Uncharacterized protein</fullName>
    </submittedName>
</protein>
<evidence type="ECO:0000256" key="1">
    <source>
        <dbReference type="SAM" id="Phobius"/>
    </source>
</evidence>
<keyword evidence="1" id="KW-0472">Membrane</keyword>
<dbReference type="PANTHER" id="PTHR43975:SF2">
    <property type="entry name" value="EG:BACR7A4.14 PROTEIN-RELATED"/>
    <property type="match status" value="1"/>
</dbReference>
<dbReference type="Proteomes" id="UP001519460">
    <property type="component" value="Unassembled WGS sequence"/>
</dbReference>
<comment type="caution">
    <text evidence="2">The sequence shown here is derived from an EMBL/GenBank/DDBJ whole genome shotgun (WGS) entry which is preliminary data.</text>
</comment>
<reference evidence="2 3" key="1">
    <citation type="journal article" date="2023" name="Sci. Data">
        <title>Genome assembly of the Korean intertidal mud-creeper Batillaria attramentaria.</title>
        <authorList>
            <person name="Patra A.K."/>
            <person name="Ho P.T."/>
            <person name="Jun S."/>
            <person name="Lee S.J."/>
            <person name="Kim Y."/>
            <person name="Won Y.J."/>
        </authorList>
    </citation>
    <scope>NUCLEOTIDE SEQUENCE [LARGE SCALE GENOMIC DNA]</scope>
    <source>
        <strain evidence="2">Wonlab-2016</strain>
    </source>
</reference>
<dbReference type="AlphaFoldDB" id="A0ABD0LKX9"/>
<gene>
    <name evidence="2" type="ORF">BaRGS_00008424</name>
</gene>
<keyword evidence="1" id="KW-1133">Transmembrane helix</keyword>
<dbReference type="InterPro" id="IPR036291">
    <property type="entry name" value="NAD(P)-bd_dom_sf"/>
</dbReference>
<dbReference type="EMBL" id="JACVVK020000038">
    <property type="protein sequence ID" value="KAK7500201.1"/>
    <property type="molecule type" value="Genomic_DNA"/>
</dbReference>
<evidence type="ECO:0000313" key="3">
    <source>
        <dbReference type="Proteomes" id="UP001519460"/>
    </source>
</evidence>
<feature type="non-terminal residue" evidence="2">
    <location>
        <position position="60"/>
    </location>
</feature>
<dbReference type="SUPFAM" id="SSF51735">
    <property type="entry name" value="NAD(P)-binding Rossmann-fold domains"/>
    <property type="match status" value="1"/>
</dbReference>
<feature type="transmembrane region" description="Helical" evidence="1">
    <location>
        <begin position="6"/>
        <end position="27"/>
    </location>
</feature>
<name>A0ABD0LKX9_9CAEN</name>